<dbReference type="SUPFAM" id="SSF53474">
    <property type="entry name" value="alpha/beta-Hydrolases"/>
    <property type="match status" value="1"/>
</dbReference>
<dbReference type="PANTHER" id="PTHR43142:SF1">
    <property type="entry name" value="CARBOXYLIC ESTER HYDROLASE"/>
    <property type="match status" value="1"/>
</dbReference>
<evidence type="ECO:0000313" key="6">
    <source>
        <dbReference type="Proteomes" id="UP000317430"/>
    </source>
</evidence>
<dbReference type="RefSeq" id="WP_146568213.1">
    <property type="nucleotide sequence ID" value="NZ_VOHL01000010.1"/>
</dbReference>
<dbReference type="GO" id="GO:0016787">
    <property type="term" value="F:hydrolase activity"/>
    <property type="evidence" value="ECO:0007669"/>
    <property type="project" value="UniProtKB-KW"/>
</dbReference>
<feature type="domain" description="Carboxylesterase type B" evidence="4">
    <location>
        <begin position="9"/>
        <end position="338"/>
    </location>
</feature>
<dbReference type="PROSITE" id="PS00122">
    <property type="entry name" value="CARBOXYLESTERASE_B_1"/>
    <property type="match status" value="1"/>
</dbReference>
<organism evidence="5 6">
    <name type="scientific">Streptococcus cuniculipharyngis</name>
    <dbReference type="NCBI Taxonomy" id="1562651"/>
    <lineage>
        <taxon>Bacteria</taxon>
        <taxon>Bacillati</taxon>
        <taxon>Bacillota</taxon>
        <taxon>Bacilli</taxon>
        <taxon>Lactobacillales</taxon>
        <taxon>Streptococcaceae</taxon>
        <taxon>Streptococcus</taxon>
    </lineage>
</organism>
<dbReference type="PANTHER" id="PTHR43142">
    <property type="entry name" value="CARBOXYLIC ESTER HYDROLASE"/>
    <property type="match status" value="1"/>
</dbReference>
<dbReference type="InterPro" id="IPR002018">
    <property type="entry name" value="CarbesteraseB"/>
</dbReference>
<comment type="similarity">
    <text evidence="1 3">Belongs to the type-B carboxylesterase/lipase family.</text>
</comment>
<protein>
    <recommendedName>
        <fullName evidence="3">Carboxylic ester hydrolase</fullName>
        <ecNumber evidence="3">3.1.1.-</ecNumber>
    </recommendedName>
</protein>
<comment type="caution">
    <text evidence="5">The sequence shown here is derived from an EMBL/GenBank/DDBJ whole genome shotgun (WGS) entry which is preliminary data.</text>
</comment>
<evidence type="ECO:0000256" key="2">
    <source>
        <dbReference type="ARBA" id="ARBA00022801"/>
    </source>
</evidence>
<name>A0A5C5S9R7_9STRE</name>
<sequence length="451" mass="50107">MTRTPIFQQTSFGLVKGSSDGLTQRFSGLRYGWANRYQAPQAYHYQQAEIDASQPAPIAAQPNIYFKEYFFQQNYSQQEQTEQPQILSIYRPMNTKPTDKLPVMVWIHGGAFTNGSGESSEYTPDLLVAQENLIVVNISYRLGVLGYLRDENGKLANLGLLDQILALKWIKQYIAEFGGDPTQITLFGQSAGAESVRDILLADGTEELVQRAIIQSAPIGAAYADRKAMSESMLANFLDLPIDAPLADVLAKQVEIEETTKVHNLARFMKFAPHFGVYPLPRIEDIPQRLAQRAKQVELLIGSNSREVASFLPTMPRVAGLVDKKLAKRTTELVVKKLSRAIFNQPAKDFALAYSQAGGSVHLYHFFWQEKAHLVAAGHDLELPLLFNFADFPDSPFLLGASWDDTKQAGIPLRQVWGQFAKTGKVDLAGIPDMLSIEKLDDAATAVGRKD</sequence>
<dbReference type="EMBL" id="VOHL01000010">
    <property type="protein sequence ID" value="TWS96195.1"/>
    <property type="molecule type" value="Genomic_DNA"/>
</dbReference>
<dbReference type="Gene3D" id="3.40.50.1820">
    <property type="entry name" value="alpha/beta hydrolase"/>
    <property type="match status" value="1"/>
</dbReference>
<evidence type="ECO:0000256" key="3">
    <source>
        <dbReference type="RuleBase" id="RU361235"/>
    </source>
</evidence>
<keyword evidence="2 3" id="KW-0378">Hydrolase</keyword>
<dbReference type="OrthoDB" id="9815425at2"/>
<proteinExistence type="inferred from homology"/>
<evidence type="ECO:0000313" key="5">
    <source>
        <dbReference type="EMBL" id="TWS96195.1"/>
    </source>
</evidence>
<gene>
    <name evidence="5" type="ORF">FRX57_07475</name>
</gene>
<dbReference type="Pfam" id="PF00135">
    <property type="entry name" value="COesterase"/>
    <property type="match status" value="1"/>
</dbReference>
<reference evidence="5 6" key="1">
    <citation type="submission" date="2019-08" db="EMBL/GenBank/DDBJ databases">
        <authorList>
            <person name="Lei W."/>
        </authorList>
    </citation>
    <scope>NUCLEOTIDE SEQUENCE [LARGE SCALE GENOMIC DNA]</scope>
    <source>
        <strain evidence="5 6">CCUG 66496</strain>
    </source>
</reference>
<accession>A0A5C5S9R7</accession>
<evidence type="ECO:0000256" key="1">
    <source>
        <dbReference type="ARBA" id="ARBA00005964"/>
    </source>
</evidence>
<dbReference type="EC" id="3.1.1.-" evidence="3"/>
<dbReference type="AlphaFoldDB" id="A0A5C5S9R7"/>
<evidence type="ECO:0000259" key="4">
    <source>
        <dbReference type="Pfam" id="PF00135"/>
    </source>
</evidence>
<dbReference type="InterPro" id="IPR029058">
    <property type="entry name" value="AB_hydrolase_fold"/>
</dbReference>
<keyword evidence="6" id="KW-1185">Reference proteome</keyword>
<dbReference type="Proteomes" id="UP000317430">
    <property type="component" value="Unassembled WGS sequence"/>
</dbReference>
<dbReference type="InterPro" id="IPR019826">
    <property type="entry name" value="Carboxylesterase_B_AS"/>
</dbReference>